<gene>
    <name evidence="2" type="ORF">QYF61_003517</name>
</gene>
<name>A0AAN7NU55_MYCAM</name>
<keyword evidence="3" id="KW-1185">Reference proteome</keyword>
<sequence length="165" mass="17414">MARPGPAARHPAAGHPPDGTARHGTARHGTAQQPDTRPAVRYGTARQPDTRPGPALTSAPRRAAPVARQRRSPTGPHHSRLGRGERALGRPAALGGADSGRGGRDPLRDGLSSWRETLAKDGQSQEGKKARRERDEVKGAKSHTGEHTDSLVTSGVRGMKETACD</sequence>
<protein>
    <submittedName>
        <fullName evidence="2">Uncharacterized protein</fullName>
    </submittedName>
</protein>
<evidence type="ECO:0000313" key="3">
    <source>
        <dbReference type="Proteomes" id="UP001333110"/>
    </source>
</evidence>
<feature type="region of interest" description="Disordered" evidence="1">
    <location>
        <begin position="1"/>
        <end position="165"/>
    </location>
</feature>
<feature type="compositionally biased region" description="Basic and acidic residues" evidence="1">
    <location>
        <begin position="126"/>
        <end position="149"/>
    </location>
</feature>
<dbReference type="AlphaFoldDB" id="A0AAN7NU55"/>
<dbReference type="Proteomes" id="UP001333110">
    <property type="component" value="Unassembled WGS sequence"/>
</dbReference>
<proteinExistence type="predicted"/>
<dbReference type="EMBL" id="JAUNZN010000008">
    <property type="protein sequence ID" value="KAK4817178.1"/>
    <property type="molecule type" value="Genomic_DNA"/>
</dbReference>
<evidence type="ECO:0000313" key="2">
    <source>
        <dbReference type="EMBL" id="KAK4817178.1"/>
    </source>
</evidence>
<feature type="compositionally biased region" description="Low complexity" evidence="1">
    <location>
        <begin position="1"/>
        <end position="17"/>
    </location>
</feature>
<accession>A0AAN7NU55</accession>
<organism evidence="2 3">
    <name type="scientific">Mycteria americana</name>
    <name type="common">Wood stork</name>
    <dbReference type="NCBI Taxonomy" id="33587"/>
    <lineage>
        <taxon>Eukaryota</taxon>
        <taxon>Metazoa</taxon>
        <taxon>Chordata</taxon>
        <taxon>Craniata</taxon>
        <taxon>Vertebrata</taxon>
        <taxon>Euteleostomi</taxon>
        <taxon>Archelosauria</taxon>
        <taxon>Archosauria</taxon>
        <taxon>Dinosauria</taxon>
        <taxon>Saurischia</taxon>
        <taxon>Theropoda</taxon>
        <taxon>Coelurosauria</taxon>
        <taxon>Aves</taxon>
        <taxon>Neognathae</taxon>
        <taxon>Neoaves</taxon>
        <taxon>Aequornithes</taxon>
        <taxon>Ciconiiformes</taxon>
        <taxon>Ciconiidae</taxon>
        <taxon>Mycteria</taxon>
    </lineage>
</organism>
<comment type="caution">
    <text evidence="2">The sequence shown here is derived from an EMBL/GenBank/DDBJ whole genome shotgun (WGS) entry which is preliminary data.</text>
</comment>
<evidence type="ECO:0000256" key="1">
    <source>
        <dbReference type="SAM" id="MobiDB-lite"/>
    </source>
</evidence>
<reference evidence="2 3" key="1">
    <citation type="journal article" date="2023" name="J. Hered.">
        <title>Chromosome-level genome of the wood stork (Mycteria americana) provides insight into avian chromosome evolution.</title>
        <authorList>
            <person name="Flamio R. Jr."/>
            <person name="Ramstad K.M."/>
        </authorList>
    </citation>
    <scope>NUCLEOTIDE SEQUENCE [LARGE SCALE GENOMIC DNA]</scope>
    <source>
        <strain evidence="2">JAX WOST 10</strain>
    </source>
</reference>